<dbReference type="AlphaFoldDB" id="A0A917RSE2"/>
<keyword evidence="1" id="KW-1133">Transmembrane helix</keyword>
<evidence type="ECO:0000256" key="1">
    <source>
        <dbReference type="SAM" id="Phobius"/>
    </source>
</evidence>
<sequence length="439" mass="45921">MTTLKDKVRAVPGKWVAIVAGVVVVALVAFGGYTAFQRITKNEITAYFTSTSGLYAGDDVRVLGVPIGNIDSIEPGKDQVKVTMSLDGGVDLPADARAVIIAPSLVSARFIQIAPAYTGGDKLADGAEIPIEHTAVPVEWDDIKTELNKLSTALGPVGDDPQGSFGRFVDTAADNLDGNGDRFRATLHELSATLTTLSDGRTDLFGTIRNLQKFVDVLSKSNDQIVEFGGRLSSVSSVLAGVSQDLGAGLDNLDLALGDVHRFLDGSGTELTEGVQRLADVTQILVDKRPELEQALHSGPTALVNFYQIYKPAQGTLTGAISLNNFADPVSFLCGSVRALEQHESDTSADLCAQYLAPVLSSLAMNYLPIMTNPATGVTAFPNQLQYTTPDLAGKVDPQKVGPPAAPEPAPIIVPAGVAGLAIPGVQLPQIPGLPGGGR</sequence>
<dbReference type="InterPro" id="IPR052336">
    <property type="entry name" value="MlaD_Phospholipid_Transporter"/>
</dbReference>
<reference evidence="4" key="2">
    <citation type="submission" date="2020-09" db="EMBL/GenBank/DDBJ databases">
        <authorList>
            <person name="Sun Q."/>
            <person name="Zhou Y."/>
        </authorList>
    </citation>
    <scope>NUCLEOTIDE SEQUENCE</scope>
    <source>
        <strain evidence="4">CGMCC 4.3508</strain>
    </source>
</reference>
<dbReference type="InterPro" id="IPR005693">
    <property type="entry name" value="Mce"/>
</dbReference>
<dbReference type="PANTHER" id="PTHR33371">
    <property type="entry name" value="INTERMEMBRANE PHOSPHOLIPID TRANSPORT SYSTEM BINDING PROTEIN MLAD-RELATED"/>
    <property type="match status" value="1"/>
</dbReference>
<protein>
    <submittedName>
        <fullName evidence="4">Mammalian cell entry protein</fullName>
    </submittedName>
</protein>
<evidence type="ECO:0000259" key="2">
    <source>
        <dbReference type="Pfam" id="PF02470"/>
    </source>
</evidence>
<dbReference type="InterPro" id="IPR003399">
    <property type="entry name" value="Mce/MlaD"/>
</dbReference>
<name>A0A917RSE2_9NOCA</name>
<organism evidence="4 5">
    <name type="scientific">Nocardia jinanensis</name>
    <dbReference type="NCBI Taxonomy" id="382504"/>
    <lineage>
        <taxon>Bacteria</taxon>
        <taxon>Bacillati</taxon>
        <taxon>Actinomycetota</taxon>
        <taxon>Actinomycetes</taxon>
        <taxon>Mycobacteriales</taxon>
        <taxon>Nocardiaceae</taxon>
        <taxon>Nocardia</taxon>
    </lineage>
</organism>
<keyword evidence="5" id="KW-1185">Reference proteome</keyword>
<gene>
    <name evidence="4" type="ORF">GCM10011588_41270</name>
</gene>
<dbReference type="Proteomes" id="UP000638263">
    <property type="component" value="Unassembled WGS sequence"/>
</dbReference>
<dbReference type="NCBIfam" id="TIGR00996">
    <property type="entry name" value="Mtu_fam_mce"/>
    <property type="match status" value="1"/>
</dbReference>
<comment type="caution">
    <text evidence="4">The sequence shown here is derived from an EMBL/GenBank/DDBJ whole genome shotgun (WGS) entry which is preliminary data.</text>
</comment>
<evidence type="ECO:0000313" key="4">
    <source>
        <dbReference type="EMBL" id="GGL22048.1"/>
    </source>
</evidence>
<evidence type="ECO:0000259" key="3">
    <source>
        <dbReference type="Pfam" id="PF11887"/>
    </source>
</evidence>
<feature type="domain" description="Mammalian cell entry C-terminal" evidence="3">
    <location>
        <begin position="121"/>
        <end position="298"/>
    </location>
</feature>
<feature type="transmembrane region" description="Helical" evidence="1">
    <location>
        <begin position="15"/>
        <end position="36"/>
    </location>
</feature>
<keyword evidence="1" id="KW-0812">Transmembrane</keyword>
<feature type="domain" description="Mce/MlaD" evidence="2">
    <location>
        <begin position="41"/>
        <end position="115"/>
    </location>
</feature>
<dbReference type="InterPro" id="IPR024516">
    <property type="entry name" value="Mce_C"/>
</dbReference>
<dbReference type="RefSeq" id="WP_058853252.1">
    <property type="nucleotide sequence ID" value="NZ_BMMH01000008.1"/>
</dbReference>
<reference evidence="4" key="1">
    <citation type="journal article" date="2014" name="Int. J. Syst. Evol. Microbiol.">
        <title>Complete genome sequence of Corynebacterium casei LMG S-19264T (=DSM 44701T), isolated from a smear-ripened cheese.</title>
        <authorList>
            <consortium name="US DOE Joint Genome Institute (JGI-PGF)"/>
            <person name="Walter F."/>
            <person name="Albersmeier A."/>
            <person name="Kalinowski J."/>
            <person name="Ruckert C."/>
        </authorList>
    </citation>
    <scope>NUCLEOTIDE SEQUENCE</scope>
    <source>
        <strain evidence="4">CGMCC 4.3508</strain>
    </source>
</reference>
<keyword evidence="1" id="KW-0472">Membrane</keyword>
<dbReference type="EMBL" id="BMMH01000008">
    <property type="protein sequence ID" value="GGL22048.1"/>
    <property type="molecule type" value="Genomic_DNA"/>
</dbReference>
<dbReference type="Pfam" id="PF02470">
    <property type="entry name" value="MlaD"/>
    <property type="match status" value="1"/>
</dbReference>
<evidence type="ECO:0000313" key="5">
    <source>
        <dbReference type="Proteomes" id="UP000638263"/>
    </source>
</evidence>
<dbReference type="Pfam" id="PF11887">
    <property type="entry name" value="Mce4_CUP1"/>
    <property type="match status" value="1"/>
</dbReference>
<dbReference type="GO" id="GO:0005576">
    <property type="term" value="C:extracellular region"/>
    <property type="evidence" value="ECO:0007669"/>
    <property type="project" value="TreeGrafter"/>
</dbReference>
<proteinExistence type="predicted"/>
<dbReference type="PANTHER" id="PTHR33371:SF4">
    <property type="entry name" value="INTERMEMBRANE PHOSPHOLIPID TRANSPORT SYSTEM BINDING PROTEIN MLAD"/>
    <property type="match status" value="1"/>
</dbReference>
<accession>A0A917RSE2</accession>